<evidence type="ECO:0000313" key="3">
    <source>
        <dbReference type="Proteomes" id="UP001225598"/>
    </source>
</evidence>
<evidence type="ECO:0000256" key="1">
    <source>
        <dbReference type="SAM" id="Phobius"/>
    </source>
</evidence>
<dbReference type="Proteomes" id="UP001225598">
    <property type="component" value="Chromosome"/>
</dbReference>
<keyword evidence="3" id="KW-1185">Reference proteome</keyword>
<keyword evidence="1" id="KW-1133">Transmembrane helix</keyword>
<feature type="transmembrane region" description="Helical" evidence="1">
    <location>
        <begin position="86"/>
        <end position="106"/>
    </location>
</feature>
<gene>
    <name evidence="2" type="ORF">QP027_01970</name>
</gene>
<dbReference type="RefSeq" id="WP_284825576.1">
    <property type="nucleotide sequence ID" value="NZ_CP126969.1"/>
</dbReference>
<dbReference type="EMBL" id="CP126969">
    <property type="protein sequence ID" value="WIM68190.1"/>
    <property type="molecule type" value="Genomic_DNA"/>
</dbReference>
<dbReference type="InterPro" id="IPR021385">
    <property type="entry name" value="DUF3017"/>
</dbReference>
<protein>
    <submittedName>
        <fullName evidence="2">DUF3017 domain-containing protein</fullName>
    </submittedName>
</protein>
<name>A0ABY8VEW5_9CORY</name>
<feature type="transmembrane region" description="Helical" evidence="1">
    <location>
        <begin position="22"/>
        <end position="43"/>
    </location>
</feature>
<dbReference type="Pfam" id="PF11222">
    <property type="entry name" value="DUF3017"/>
    <property type="match status" value="1"/>
</dbReference>
<keyword evidence="1" id="KW-0812">Transmembrane</keyword>
<keyword evidence="1" id="KW-0472">Membrane</keyword>
<organism evidence="2 3">
    <name type="scientific">Corynebacterium breve</name>
    <dbReference type="NCBI Taxonomy" id="3049799"/>
    <lineage>
        <taxon>Bacteria</taxon>
        <taxon>Bacillati</taxon>
        <taxon>Actinomycetota</taxon>
        <taxon>Actinomycetes</taxon>
        <taxon>Mycobacteriales</taxon>
        <taxon>Corynebacteriaceae</taxon>
        <taxon>Corynebacterium</taxon>
    </lineage>
</organism>
<reference evidence="2 3" key="1">
    <citation type="submission" date="2023-05" db="EMBL/GenBank/DDBJ databases">
        <title>Corynebacterium suedekumii sp. nov. and Corynebacterium breve sp. nov. isolated from raw cow's milk.</title>
        <authorList>
            <person name="Baer M.K."/>
            <person name="Mehl L."/>
            <person name="Hellmuth R."/>
            <person name="Marke G."/>
            <person name="Lipski A."/>
        </authorList>
    </citation>
    <scope>NUCLEOTIDE SEQUENCE [LARGE SCALE GENOMIC DNA]</scope>
    <source>
        <strain evidence="2 3">R4</strain>
    </source>
</reference>
<proteinExistence type="predicted"/>
<evidence type="ECO:0000313" key="2">
    <source>
        <dbReference type="EMBL" id="WIM68190.1"/>
    </source>
</evidence>
<accession>A0ABY8VEW5</accession>
<sequence>MANLSLDNPHDLDNRPSVFPKWAQWGGVVALFVGLIVATAYALTEHWRRATFVLGASMLWVAVLRITCDSKVIGLIAVRSRRFDVLFSSLLGAAMIWMSVSIDSLGS</sequence>